<dbReference type="Proteomes" id="UP000594800">
    <property type="component" value="Chromosome"/>
</dbReference>
<proteinExistence type="predicted"/>
<evidence type="ECO:0000313" key="1">
    <source>
        <dbReference type="EMBL" id="QPH54028.1"/>
    </source>
</evidence>
<sequence length="69" mass="8021">MSTKTIGRLVRRMRRGLRQEPREIPLNAALRRDIGFFPVGPGLPSHSPVPVRTVSDEKRHLRAFRHRKL</sequence>
<protein>
    <submittedName>
        <fullName evidence="1">Uncharacterized protein</fullName>
    </submittedName>
</protein>
<accession>A0A7S9LRQ5</accession>
<dbReference type="RefSeq" id="WP_196103237.1">
    <property type="nucleotide sequence ID" value="NZ_CP064942.1"/>
</dbReference>
<reference evidence="1 2" key="1">
    <citation type="submission" date="2020-11" db="EMBL/GenBank/DDBJ databases">
        <title>Description of Pontivivens ytuae sp. nov. isolated from deep sea sediment of Mariana Trench.</title>
        <authorList>
            <person name="Wang Z."/>
            <person name="Sun Q.-L."/>
            <person name="Xu X.-D."/>
            <person name="Tang Y.-Z."/>
            <person name="Zhang J."/>
        </authorList>
    </citation>
    <scope>NUCLEOTIDE SEQUENCE [LARGE SCALE GENOMIC DNA]</scope>
    <source>
        <strain evidence="1 2">MT2928</strain>
    </source>
</reference>
<name>A0A7S9LRQ5_9RHOB</name>
<dbReference type="EMBL" id="CP064942">
    <property type="protein sequence ID" value="QPH54028.1"/>
    <property type="molecule type" value="Genomic_DNA"/>
</dbReference>
<dbReference type="KEGG" id="poz:I0K15_20025"/>
<gene>
    <name evidence="1" type="ORF">I0K15_20025</name>
</gene>
<organism evidence="1 2">
    <name type="scientific">Pontivivens ytuae</name>
    <dbReference type="NCBI Taxonomy" id="2789856"/>
    <lineage>
        <taxon>Bacteria</taxon>
        <taxon>Pseudomonadati</taxon>
        <taxon>Pseudomonadota</taxon>
        <taxon>Alphaproteobacteria</taxon>
        <taxon>Rhodobacterales</taxon>
        <taxon>Paracoccaceae</taxon>
        <taxon>Pontivivens</taxon>
    </lineage>
</organism>
<dbReference type="AlphaFoldDB" id="A0A7S9LRQ5"/>
<keyword evidence="2" id="KW-1185">Reference proteome</keyword>
<evidence type="ECO:0000313" key="2">
    <source>
        <dbReference type="Proteomes" id="UP000594800"/>
    </source>
</evidence>